<organism evidence="1 2">
    <name type="scientific">Colletotrichum zoysiae</name>
    <dbReference type="NCBI Taxonomy" id="1216348"/>
    <lineage>
        <taxon>Eukaryota</taxon>
        <taxon>Fungi</taxon>
        <taxon>Dikarya</taxon>
        <taxon>Ascomycota</taxon>
        <taxon>Pezizomycotina</taxon>
        <taxon>Sordariomycetes</taxon>
        <taxon>Hypocreomycetidae</taxon>
        <taxon>Glomerellales</taxon>
        <taxon>Glomerellaceae</taxon>
        <taxon>Colletotrichum</taxon>
        <taxon>Colletotrichum graminicola species complex</taxon>
    </lineage>
</organism>
<sequence length="155" mass="17700">MAYPRPLGRRDDELDTDRSMSQFSSPQILVVCVKWYGSVVHALRICCIVECQSCSNLRALIPFLHPALPFKDNTRRPINYPSHPRLFSPFNWIPHCSLFDGSPFLFTWASMNACFTNLFCSFAVGYSLPAHRPSQALALLLRALRSRAHFPLFHS</sequence>
<protein>
    <submittedName>
        <fullName evidence="1">Uncharacterized protein</fullName>
    </submittedName>
</protein>
<keyword evidence="2" id="KW-1185">Reference proteome</keyword>
<proteinExistence type="predicted"/>
<dbReference type="Proteomes" id="UP001232148">
    <property type="component" value="Unassembled WGS sequence"/>
</dbReference>
<evidence type="ECO:0000313" key="1">
    <source>
        <dbReference type="EMBL" id="KAK2024796.1"/>
    </source>
</evidence>
<comment type="caution">
    <text evidence="1">The sequence shown here is derived from an EMBL/GenBank/DDBJ whole genome shotgun (WGS) entry which is preliminary data.</text>
</comment>
<name>A0AAD9H9B2_9PEZI</name>
<gene>
    <name evidence="1" type="ORF">LX32DRAFT_83539</name>
</gene>
<evidence type="ECO:0000313" key="2">
    <source>
        <dbReference type="Proteomes" id="UP001232148"/>
    </source>
</evidence>
<dbReference type="AlphaFoldDB" id="A0AAD9H9B2"/>
<reference evidence="1" key="1">
    <citation type="submission" date="2021-06" db="EMBL/GenBank/DDBJ databases">
        <title>Comparative genomics, transcriptomics and evolutionary studies reveal genomic signatures of adaptation to plant cell wall in hemibiotrophic fungi.</title>
        <authorList>
            <consortium name="DOE Joint Genome Institute"/>
            <person name="Baroncelli R."/>
            <person name="Diaz J.F."/>
            <person name="Benocci T."/>
            <person name="Peng M."/>
            <person name="Battaglia E."/>
            <person name="Haridas S."/>
            <person name="Andreopoulos W."/>
            <person name="Labutti K."/>
            <person name="Pangilinan J."/>
            <person name="Floch G.L."/>
            <person name="Makela M.R."/>
            <person name="Henrissat B."/>
            <person name="Grigoriev I.V."/>
            <person name="Crouch J.A."/>
            <person name="De Vries R.P."/>
            <person name="Sukno S.A."/>
            <person name="Thon M.R."/>
        </authorList>
    </citation>
    <scope>NUCLEOTIDE SEQUENCE</scope>
    <source>
        <strain evidence="1">MAFF235873</strain>
    </source>
</reference>
<accession>A0AAD9H9B2</accession>
<dbReference type="EMBL" id="MU842954">
    <property type="protein sequence ID" value="KAK2024796.1"/>
    <property type="molecule type" value="Genomic_DNA"/>
</dbReference>